<organism evidence="3 4">
    <name type="scientific">Neorhizobium phenanthreniclasticum</name>
    <dbReference type="NCBI Taxonomy" id="3157917"/>
    <lineage>
        <taxon>Bacteria</taxon>
        <taxon>Pseudomonadati</taxon>
        <taxon>Pseudomonadota</taxon>
        <taxon>Alphaproteobacteria</taxon>
        <taxon>Hyphomicrobiales</taxon>
        <taxon>Rhizobiaceae</taxon>
        <taxon>Rhizobium/Agrobacterium group</taxon>
        <taxon>Neorhizobium</taxon>
    </lineage>
</organism>
<proteinExistence type="predicted"/>
<dbReference type="Pfam" id="PF13476">
    <property type="entry name" value="AAA_23"/>
    <property type="match status" value="1"/>
</dbReference>
<sequence>MAVTSITFAFDENADIETNLGRFETHLSTLDDIAGAALAVHFAALRSENVDQPGVWNALAEALEPKEASIDDSAAPPANPSPASPLPHATSAAVPIASGWLLEGVSIEGFRGVNNQGNPLELRFFADRINSISAQNGVGKSSIYDAIRYAISGRLPWLEDLPAGERGADYYVNRFNKSGRAIIKLRLVEESSGQKCEITVTLDAVGSRTTSAPAPWNADDILRSLDREFVLLDGPTFQDFITAKPLDRGRTFAGLLGLSEYSRFRQALAGLSNTRAFNNHFETTLHAQKKAHELKSGQDASEAFHRDYVILTGEEWKSMASEVALDNCHKALSQIAIIASHCDGKEFAGIDIDACIEAVKAAEGGPKRERLSACIRERKELAQVNLEAPHIDRAEALVERAQIREDAAGKTAGQVMLQLFQAGAKALELPEWSASDLCPLCDTKVPHNLQAHVSAKLANFTTLDEATRSLAVEWSAAGWTDLVGLEAKLETTVANRLIAKLGPKAQRGMISVDEAKGLVEWLKQLRQRAGECDQLLQEEQTGLEKELPQSAVEVTKKIEAGRRLQESLSKWTSARDALEVEKTWEQKTKRLKTFLDRAHSDFSAAETAISKARLTAVEPVFQKNYADLAFFGVTPAVSKKTSGEDLHIHLAEFHGLTDLSPQAILSESFRNAFAISLYLAAASLYGGMPKFLILDDITSSLDAGHQYFLVELLRTKFARPGNPAGLQVILLSHDTMLEKLFNRHVSTGSWWHQRLEGAPQVAVLPQAGAVNKVKDHTLSMLLAGQVESAKEGVRQYLEYRLSDLISKLRIPVPIDLAFNENKQLAGDFLNAIEAAVKLHKAANTLVLEPAQEAGLNSNMATIVGNYLSHWGTGQALAFSAPALQGVMAAIDAFCDCFTFVPASGTAPKYYKSLSQRL</sequence>
<reference evidence="3 4" key="1">
    <citation type="submission" date="2024-05" db="EMBL/GenBank/DDBJ databases">
        <title>Neorhizobium sp. Rsf11, a plant growth promoting and heavy metal resistant PAH-degrader.</title>
        <authorList>
            <person name="Golubev S.N."/>
            <person name="Muratova A.Y."/>
            <person name="Markelova M.I."/>
        </authorList>
    </citation>
    <scope>NUCLEOTIDE SEQUENCE [LARGE SCALE GENOMIC DNA]</scope>
    <source>
        <strain evidence="3 4">Rsf11</strain>
    </source>
</reference>
<dbReference type="InterPro" id="IPR038729">
    <property type="entry name" value="Rad50/SbcC_AAA"/>
</dbReference>
<comment type="caution">
    <text evidence="3">The sequence shown here is derived from an EMBL/GenBank/DDBJ whole genome shotgun (WGS) entry which is preliminary data.</text>
</comment>
<evidence type="ECO:0000259" key="2">
    <source>
        <dbReference type="Pfam" id="PF13476"/>
    </source>
</evidence>
<gene>
    <name evidence="3" type="ORF">ABK249_01475</name>
</gene>
<feature type="domain" description="Rad50/SbcC-type AAA" evidence="2">
    <location>
        <begin position="105"/>
        <end position="202"/>
    </location>
</feature>
<name>A0ABV0LVH6_9HYPH</name>
<dbReference type="EMBL" id="JBEAAL010000001">
    <property type="protein sequence ID" value="MEQ1403590.1"/>
    <property type="molecule type" value="Genomic_DNA"/>
</dbReference>
<dbReference type="PANTHER" id="PTHR32114:SF2">
    <property type="entry name" value="ABC TRANSPORTER ABCH.3"/>
    <property type="match status" value="1"/>
</dbReference>
<keyword evidence="4" id="KW-1185">Reference proteome</keyword>
<feature type="region of interest" description="Disordered" evidence="1">
    <location>
        <begin position="68"/>
        <end position="89"/>
    </location>
</feature>
<dbReference type="Gene3D" id="3.40.50.300">
    <property type="entry name" value="P-loop containing nucleotide triphosphate hydrolases"/>
    <property type="match status" value="2"/>
</dbReference>
<dbReference type="RefSeq" id="WP_348862000.1">
    <property type="nucleotide sequence ID" value="NZ_JBEAAL010000001.1"/>
</dbReference>
<protein>
    <submittedName>
        <fullName evidence="3">AAA family ATPase</fullName>
    </submittedName>
</protein>
<dbReference type="CDD" id="cd00267">
    <property type="entry name" value="ABC_ATPase"/>
    <property type="match status" value="1"/>
</dbReference>
<dbReference type="PANTHER" id="PTHR32114">
    <property type="entry name" value="ABC TRANSPORTER ABCH.3"/>
    <property type="match status" value="1"/>
</dbReference>
<evidence type="ECO:0000313" key="4">
    <source>
        <dbReference type="Proteomes" id="UP001496627"/>
    </source>
</evidence>
<dbReference type="Proteomes" id="UP001496627">
    <property type="component" value="Unassembled WGS sequence"/>
</dbReference>
<evidence type="ECO:0000313" key="3">
    <source>
        <dbReference type="EMBL" id="MEQ1403590.1"/>
    </source>
</evidence>
<accession>A0ABV0LVH6</accession>
<evidence type="ECO:0000256" key="1">
    <source>
        <dbReference type="SAM" id="MobiDB-lite"/>
    </source>
</evidence>
<dbReference type="SUPFAM" id="SSF52540">
    <property type="entry name" value="P-loop containing nucleoside triphosphate hydrolases"/>
    <property type="match status" value="1"/>
</dbReference>
<dbReference type="InterPro" id="IPR027417">
    <property type="entry name" value="P-loop_NTPase"/>
</dbReference>